<name>A0A4C1Z0B4_EUMVA</name>
<evidence type="ECO:0000313" key="3">
    <source>
        <dbReference type="Proteomes" id="UP000299102"/>
    </source>
</evidence>
<sequence>MAYQKLAAHIAPSSHASFCEILRPPRVPSAGLINNPGDASGVRGAPNRGRRGRAPGSMRNYRIAPARLSPLILRSIDPQTVNDINAHTAERLISFEAFFSLCRIYIAFYLVKYDIIQPTLRPPSSTYVYRARHQEVGRLNLCIEENVMPLVVGVTTLAQAVVTAVASRLRPARCQLES</sequence>
<reference evidence="2 3" key="1">
    <citation type="journal article" date="2019" name="Commun. Biol.">
        <title>The bagworm genome reveals a unique fibroin gene that provides high tensile strength.</title>
        <authorList>
            <person name="Kono N."/>
            <person name="Nakamura H."/>
            <person name="Ohtoshi R."/>
            <person name="Tomita M."/>
            <person name="Numata K."/>
            <person name="Arakawa K."/>
        </authorList>
    </citation>
    <scope>NUCLEOTIDE SEQUENCE [LARGE SCALE GENOMIC DNA]</scope>
</reference>
<gene>
    <name evidence="2" type="ORF">EVAR_58900_1</name>
</gene>
<evidence type="ECO:0000256" key="1">
    <source>
        <dbReference type="SAM" id="MobiDB-lite"/>
    </source>
</evidence>
<keyword evidence="3" id="KW-1185">Reference proteome</keyword>
<protein>
    <submittedName>
        <fullName evidence="2">Uncharacterized protein</fullName>
    </submittedName>
</protein>
<dbReference type="Proteomes" id="UP000299102">
    <property type="component" value="Unassembled WGS sequence"/>
</dbReference>
<proteinExistence type="predicted"/>
<evidence type="ECO:0000313" key="2">
    <source>
        <dbReference type="EMBL" id="GBP80642.1"/>
    </source>
</evidence>
<organism evidence="2 3">
    <name type="scientific">Eumeta variegata</name>
    <name type="common">Bagworm moth</name>
    <name type="synonym">Eumeta japonica</name>
    <dbReference type="NCBI Taxonomy" id="151549"/>
    <lineage>
        <taxon>Eukaryota</taxon>
        <taxon>Metazoa</taxon>
        <taxon>Ecdysozoa</taxon>
        <taxon>Arthropoda</taxon>
        <taxon>Hexapoda</taxon>
        <taxon>Insecta</taxon>
        <taxon>Pterygota</taxon>
        <taxon>Neoptera</taxon>
        <taxon>Endopterygota</taxon>
        <taxon>Lepidoptera</taxon>
        <taxon>Glossata</taxon>
        <taxon>Ditrysia</taxon>
        <taxon>Tineoidea</taxon>
        <taxon>Psychidae</taxon>
        <taxon>Oiketicinae</taxon>
        <taxon>Eumeta</taxon>
    </lineage>
</organism>
<accession>A0A4C1Z0B4</accession>
<dbReference type="EMBL" id="BGZK01001472">
    <property type="protein sequence ID" value="GBP80642.1"/>
    <property type="molecule type" value="Genomic_DNA"/>
</dbReference>
<comment type="caution">
    <text evidence="2">The sequence shown here is derived from an EMBL/GenBank/DDBJ whole genome shotgun (WGS) entry which is preliminary data.</text>
</comment>
<dbReference type="AlphaFoldDB" id="A0A4C1Z0B4"/>
<feature type="region of interest" description="Disordered" evidence="1">
    <location>
        <begin position="33"/>
        <end position="56"/>
    </location>
</feature>